<evidence type="ECO:0000256" key="1">
    <source>
        <dbReference type="ARBA" id="ARBA00008791"/>
    </source>
</evidence>
<dbReference type="InterPro" id="IPR014729">
    <property type="entry name" value="Rossmann-like_a/b/a_fold"/>
</dbReference>
<gene>
    <name evidence="3" type="ORF">FJM65_18785</name>
</gene>
<dbReference type="InterPro" id="IPR006016">
    <property type="entry name" value="UspA"/>
</dbReference>
<dbReference type="AlphaFoldDB" id="A0A501W082"/>
<reference evidence="3 4" key="1">
    <citation type="submission" date="2019-06" db="EMBL/GenBank/DDBJ databases">
        <title>A novel bacterium of genus Pontibacter, isolated from marine sediment.</title>
        <authorList>
            <person name="Huang H."/>
            <person name="Mo K."/>
            <person name="Hu Y."/>
        </authorList>
    </citation>
    <scope>NUCLEOTIDE SEQUENCE [LARGE SCALE GENOMIC DNA]</scope>
    <source>
        <strain evidence="3 4">HB172049</strain>
    </source>
</reference>
<feature type="domain" description="UspA" evidence="2">
    <location>
        <begin position="1"/>
        <end position="149"/>
    </location>
</feature>
<evidence type="ECO:0000259" key="2">
    <source>
        <dbReference type="Pfam" id="PF00582"/>
    </source>
</evidence>
<keyword evidence="4" id="KW-1185">Reference proteome</keyword>
<feature type="domain" description="UspA" evidence="2">
    <location>
        <begin position="160"/>
        <end position="281"/>
    </location>
</feature>
<dbReference type="SUPFAM" id="SSF52402">
    <property type="entry name" value="Adenine nucleotide alpha hydrolases-like"/>
    <property type="match status" value="2"/>
</dbReference>
<name>A0A501W082_9BACT</name>
<dbReference type="EMBL" id="VFRQ01000014">
    <property type="protein sequence ID" value="TPE42132.1"/>
    <property type="molecule type" value="Genomic_DNA"/>
</dbReference>
<dbReference type="OrthoDB" id="1522603at2"/>
<proteinExistence type="inferred from homology"/>
<sequence>MRRILVPTDFSEEARNAYEVAISIARRTGAAIKLLHVVEAPYYSSNFSATGDTMVGSDSMEQLFMVQLLETTKNQMNELLRTVPHDGVDVVQEVDVDRPINKIKRTIKEDHVDLVVMGSKGSSGLDEFLIGSNTEKVVRSADCPVLTVKHRNPDFDVQEIVLASDFKREISTAMNEFKKFQQLFDARLHLVYINTPGAFESSSNLRQKLQHTADKYGLQNYTINVYNDVLEEDGILHFANDIRADLIMMATHGRTGLSHLLSGSIAEDLVNHTRVPVLTVHLK</sequence>
<dbReference type="RefSeq" id="WP_140623608.1">
    <property type="nucleotide sequence ID" value="NZ_VFRQ01000014.1"/>
</dbReference>
<dbReference type="Gene3D" id="3.40.50.620">
    <property type="entry name" value="HUPs"/>
    <property type="match status" value="2"/>
</dbReference>
<dbReference type="PRINTS" id="PR01438">
    <property type="entry name" value="UNVRSLSTRESS"/>
</dbReference>
<dbReference type="CDD" id="cd00293">
    <property type="entry name" value="USP-like"/>
    <property type="match status" value="2"/>
</dbReference>
<dbReference type="PANTHER" id="PTHR46268:SF6">
    <property type="entry name" value="UNIVERSAL STRESS PROTEIN UP12"/>
    <property type="match status" value="1"/>
</dbReference>
<accession>A0A501W082</accession>
<dbReference type="Proteomes" id="UP000316727">
    <property type="component" value="Unassembled WGS sequence"/>
</dbReference>
<evidence type="ECO:0000313" key="4">
    <source>
        <dbReference type="Proteomes" id="UP000316727"/>
    </source>
</evidence>
<comment type="similarity">
    <text evidence="1">Belongs to the universal stress protein A family.</text>
</comment>
<dbReference type="InterPro" id="IPR006015">
    <property type="entry name" value="Universal_stress_UspA"/>
</dbReference>
<protein>
    <submittedName>
        <fullName evidence="3">Universal stress protein</fullName>
    </submittedName>
</protein>
<dbReference type="Pfam" id="PF00582">
    <property type="entry name" value="Usp"/>
    <property type="match status" value="2"/>
</dbReference>
<organism evidence="3 4">
    <name type="scientific">Pontibacter mangrovi</name>
    <dbReference type="NCBI Taxonomy" id="2589816"/>
    <lineage>
        <taxon>Bacteria</taxon>
        <taxon>Pseudomonadati</taxon>
        <taxon>Bacteroidota</taxon>
        <taxon>Cytophagia</taxon>
        <taxon>Cytophagales</taxon>
        <taxon>Hymenobacteraceae</taxon>
        <taxon>Pontibacter</taxon>
    </lineage>
</organism>
<dbReference type="PANTHER" id="PTHR46268">
    <property type="entry name" value="STRESS RESPONSE PROTEIN NHAX"/>
    <property type="match status" value="1"/>
</dbReference>
<comment type="caution">
    <text evidence="3">The sequence shown here is derived from an EMBL/GenBank/DDBJ whole genome shotgun (WGS) entry which is preliminary data.</text>
</comment>
<evidence type="ECO:0000313" key="3">
    <source>
        <dbReference type="EMBL" id="TPE42132.1"/>
    </source>
</evidence>